<proteinExistence type="inferred from homology"/>
<comment type="similarity">
    <text evidence="2 7">Belongs to the phosphohexose mutase family.</text>
</comment>
<dbReference type="InterPro" id="IPR005841">
    <property type="entry name" value="Alpha-D-phosphohexomutase_SF"/>
</dbReference>
<dbReference type="GO" id="GO:0000287">
    <property type="term" value="F:magnesium ion binding"/>
    <property type="evidence" value="ECO:0007669"/>
    <property type="project" value="InterPro"/>
</dbReference>
<dbReference type="Pfam" id="PF02880">
    <property type="entry name" value="PGM_PMM_III"/>
    <property type="match status" value="1"/>
</dbReference>
<dbReference type="CDD" id="cd05799">
    <property type="entry name" value="PGM2"/>
    <property type="match status" value="1"/>
</dbReference>
<accession>A0AAU9IXY7</accession>
<dbReference type="PANTHER" id="PTHR45745">
    <property type="entry name" value="PHOSPHOMANNOMUTASE 45A"/>
    <property type="match status" value="1"/>
</dbReference>
<feature type="domain" description="Alpha-D-phosphohexomutase alpha/beta/alpha" evidence="8">
    <location>
        <begin position="61"/>
        <end position="199"/>
    </location>
</feature>
<keyword evidence="12" id="KW-1185">Reference proteome</keyword>
<evidence type="ECO:0000256" key="3">
    <source>
        <dbReference type="ARBA" id="ARBA00022553"/>
    </source>
</evidence>
<evidence type="ECO:0000256" key="2">
    <source>
        <dbReference type="ARBA" id="ARBA00010231"/>
    </source>
</evidence>
<evidence type="ECO:0000256" key="6">
    <source>
        <dbReference type="ARBA" id="ARBA00023235"/>
    </source>
</evidence>
<dbReference type="GO" id="GO:0008973">
    <property type="term" value="F:phosphopentomutase activity"/>
    <property type="evidence" value="ECO:0007669"/>
    <property type="project" value="TreeGrafter"/>
</dbReference>
<dbReference type="Pfam" id="PF02878">
    <property type="entry name" value="PGM_PMM_I"/>
    <property type="match status" value="1"/>
</dbReference>
<organism evidence="11 12">
    <name type="scientific">Blepharisma stoltei</name>
    <dbReference type="NCBI Taxonomy" id="1481888"/>
    <lineage>
        <taxon>Eukaryota</taxon>
        <taxon>Sar</taxon>
        <taxon>Alveolata</taxon>
        <taxon>Ciliophora</taxon>
        <taxon>Postciliodesmatophora</taxon>
        <taxon>Heterotrichea</taxon>
        <taxon>Heterotrichida</taxon>
        <taxon>Blepharismidae</taxon>
        <taxon>Blepharisma</taxon>
    </lineage>
</organism>
<feature type="domain" description="Alpha-D-phosphohexomutase alpha/beta/alpha" evidence="9">
    <location>
        <begin position="228"/>
        <end position="332"/>
    </location>
</feature>
<keyword evidence="5 7" id="KW-0460">Magnesium</keyword>
<evidence type="ECO:0000313" key="11">
    <source>
        <dbReference type="EMBL" id="CAG9319748.1"/>
    </source>
</evidence>
<dbReference type="InterPro" id="IPR005845">
    <property type="entry name" value="A-D-PHexomutase_a/b/a-II"/>
</dbReference>
<dbReference type="GO" id="GO:0006166">
    <property type="term" value="P:purine ribonucleoside salvage"/>
    <property type="evidence" value="ECO:0007669"/>
    <property type="project" value="TreeGrafter"/>
</dbReference>
<evidence type="ECO:0000313" key="12">
    <source>
        <dbReference type="Proteomes" id="UP001162131"/>
    </source>
</evidence>
<dbReference type="PRINTS" id="PR00509">
    <property type="entry name" value="PGMPMM"/>
</dbReference>
<keyword evidence="4 7" id="KW-0479">Metal-binding</keyword>
<evidence type="ECO:0000256" key="1">
    <source>
        <dbReference type="ARBA" id="ARBA00001946"/>
    </source>
</evidence>
<dbReference type="SUPFAM" id="SSF53738">
    <property type="entry name" value="Phosphoglucomutase, first 3 domains"/>
    <property type="match status" value="3"/>
</dbReference>
<evidence type="ECO:0000256" key="7">
    <source>
        <dbReference type="RuleBase" id="RU004326"/>
    </source>
</evidence>
<dbReference type="Pfam" id="PF02879">
    <property type="entry name" value="PGM_PMM_II"/>
    <property type="match status" value="1"/>
</dbReference>
<dbReference type="PROSITE" id="PS00710">
    <property type="entry name" value="PGM_PMM"/>
    <property type="match status" value="1"/>
</dbReference>
<dbReference type="Proteomes" id="UP001162131">
    <property type="component" value="Unassembled WGS sequence"/>
</dbReference>
<comment type="caution">
    <text evidence="11">The sequence shown here is derived from an EMBL/GenBank/DDBJ whole genome shotgun (WGS) entry which is preliminary data.</text>
</comment>
<dbReference type="EMBL" id="CAJZBQ010000023">
    <property type="protein sequence ID" value="CAG9319748.1"/>
    <property type="molecule type" value="Genomic_DNA"/>
</dbReference>
<dbReference type="InterPro" id="IPR036900">
    <property type="entry name" value="A-D-PHexomutase_C_sf"/>
</dbReference>
<dbReference type="InterPro" id="IPR005846">
    <property type="entry name" value="A-D-PHexomutase_a/b/a-III"/>
</dbReference>
<dbReference type="InterPro" id="IPR016066">
    <property type="entry name" value="A-D-PHexomutase_CS"/>
</dbReference>
<comment type="cofactor">
    <cofactor evidence="1">
        <name>Mg(2+)</name>
        <dbReference type="ChEBI" id="CHEBI:18420"/>
    </cofactor>
</comment>
<dbReference type="PANTHER" id="PTHR45745:SF1">
    <property type="entry name" value="PHOSPHOGLUCOMUTASE 2B-RELATED"/>
    <property type="match status" value="1"/>
</dbReference>
<evidence type="ECO:0000259" key="8">
    <source>
        <dbReference type="Pfam" id="PF02878"/>
    </source>
</evidence>
<keyword evidence="6" id="KW-0413">Isomerase</keyword>
<name>A0AAU9IXY7_9CILI</name>
<dbReference type="AlphaFoldDB" id="A0AAU9IXY7"/>
<sequence length="596" mass="67383">MYVAGKGMPLHLEGEERKAKLLELGNYWCEIDYNPATKEQMKNLMESQQYSELEKSLVKRIEFGTAGLRSRMAAGFAFMNHITVQQATQGLILYLESLYSPEQLRQGAVIGFDSRYNSKSFAELAASLFISHNIPVYLFKKNNPTPFVPFAVLLKKAIIGIQITASHNPKDDNGYKVYMSNGGQLVDPHDKMIHQSILNNLDLWLIGGYDSTWVRSRVTEIYDEVAETYIERSLNYSRSRNSNSNSEPIVYTAMHGVGGETIKSMWKAWGFSPLVVVDEQIDPDPEFPTVKFPNPEEGQGALALSMKKASEIGARLVIANDPDADRMGIAEVQGDGTWRIYSGDEIAVFLLEWEISHYTDQAPAAVVASTVSSKICKAIAESIGARFEEVLTGFKWIINKSLELEGQGYKMLFSFEEAIGFCVGNHVRDKDGILAACVFNELYQERCASKGIRLSDHLERLRERYGYYLTRNKYFFCYEPVVIKSVFDNIRQEYPKAIGRFPVKYIRDLTVGYDNSQPDNKPVLPISPSTQMITFTFENGAIITLRTSGTEPKIKYYCEYHGNTLEDTRAELNELVDHMIDQLLQPQRYGLTPPSS</sequence>
<dbReference type="Gene3D" id="3.30.310.50">
    <property type="entry name" value="Alpha-D-phosphohexomutase, C-terminal domain"/>
    <property type="match status" value="1"/>
</dbReference>
<protein>
    <recommendedName>
        <fullName evidence="13">Phosphoglucomutase</fullName>
    </recommendedName>
</protein>
<dbReference type="GO" id="GO:0005975">
    <property type="term" value="P:carbohydrate metabolic process"/>
    <property type="evidence" value="ECO:0007669"/>
    <property type="project" value="InterPro"/>
</dbReference>
<feature type="domain" description="Alpha-D-phosphohexomutase alpha/beta/alpha" evidence="10">
    <location>
        <begin position="343"/>
        <end position="462"/>
    </location>
</feature>
<evidence type="ECO:0000256" key="4">
    <source>
        <dbReference type="ARBA" id="ARBA00022723"/>
    </source>
</evidence>
<keyword evidence="3" id="KW-0597">Phosphoprotein</keyword>
<reference evidence="11" key="1">
    <citation type="submission" date="2021-09" db="EMBL/GenBank/DDBJ databases">
        <authorList>
            <consortium name="AG Swart"/>
            <person name="Singh M."/>
            <person name="Singh A."/>
            <person name="Seah K."/>
            <person name="Emmerich C."/>
        </authorList>
    </citation>
    <scope>NUCLEOTIDE SEQUENCE</scope>
    <source>
        <strain evidence="11">ATCC30299</strain>
    </source>
</reference>
<evidence type="ECO:0000259" key="9">
    <source>
        <dbReference type="Pfam" id="PF02879"/>
    </source>
</evidence>
<dbReference type="SUPFAM" id="SSF55957">
    <property type="entry name" value="Phosphoglucomutase, C-terminal domain"/>
    <property type="match status" value="1"/>
</dbReference>
<dbReference type="Gene3D" id="3.40.120.10">
    <property type="entry name" value="Alpha-D-Glucose-1,6-Bisphosphate, subunit A, domain 3"/>
    <property type="match status" value="3"/>
</dbReference>
<evidence type="ECO:0008006" key="13">
    <source>
        <dbReference type="Google" id="ProtNLM"/>
    </source>
</evidence>
<dbReference type="GO" id="GO:0005634">
    <property type="term" value="C:nucleus"/>
    <property type="evidence" value="ECO:0007669"/>
    <property type="project" value="TreeGrafter"/>
</dbReference>
<gene>
    <name evidence="11" type="ORF">BSTOLATCC_MIC24296</name>
</gene>
<dbReference type="InterPro" id="IPR016055">
    <property type="entry name" value="A-D-PHexomutase_a/b/a-I/II/III"/>
</dbReference>
<evidence type="ECO:0000259" key="10">
    <source>
        <dbReference type="Pfam" id="PF02880"/>
    </source>
</evidence>
<evidence type="ECO:0000256" key="5">
    <source>
        <dbReference type="ARBA" id="ARBA00022842"/>
    </source>
</evidence>
<dbReference type="InterPro" id="IPR005844">
    <property type="entry name" value="A-D-PHexomutase_a/b/a-I"/>
</dbReference>